<evidence type="ECO:0000256" key="4">
    <source>
        <dbReference type="ARBA" id="ARBA00022989"/>
    </source>
</evidence>
<evidence type="ECO:0000256" key="1">
    <source>
        <dbReference type="ARBA" id="ARBA00004651"/>
    </source>
</evidence>
<comment type="similarity">
    <text evidence="6">Belongs to the ABC-4 integral membrane protein family.</text>
</comment>
<reference evidence="11" key="1">
    <citation type="journal article" date="2013" name="Stand. Genomic Sci.">
        <title>Complete genome sequence of Desulfocapsa sulfexigens, a marine deltaproteobacterium specialized in disproportionating inorganic sulfur compounds.</title>
        <authorList>
            <person name="Finster K.W."/>
            <person name="Kjeldsen K.U."/>
            <person name="Kube M."/>
            <person name="Reinhardt R."/>
            <person name="Mussmann M."/>
            <person name="Amann R."/>
            <person name="Schreiber L."/>
        </authorList>
    </citation>
    <scope>NUCLEOTIDE SEQUENCE [LARGE SCALE GENOMIC DNA]</scope>
    <source>
        <strain evidence="11">DSM 10523 / SB164P1</strain>
    </source>
</reference>
<dbReference type="PANTHER" id="PTHR30572:SF4">
    <property type="entry name" value="ABC TRANSPORTER PERMEASE YTRF"/>
    <property type="match status" value="1"/>
</dbReference>
<dbReference type="PANTHER" id="PTHR30572">
    <property type="entry name" value="MEMBRANE COMPONENT OF TRANSPORTER-RELATED"/>
    <property type="match status" value="1"/>
</dbReference>
<comment type="subcellular location">
    <subcellularLocation>
        <location evidence="1">Cell membrane</location>
        <topology evidence="1">Multi-pass membrane protein</topology>
    </subcellularLocation>
</comment>
<feature type="transmembrane region" description="Helical" evidence="7">
    <location>
        <begin position="31"/>
        <end position="50"/>
    </location>
</feature>
<dbReference type="InterPro" id="IPR003838">
    <property type="entry name" value="ABC3_permease_C"/>
</dbReference>
<gene>
    <name evidence="10" type="ordered locus">UWK_02713</name>
</gene>
<dbReference type="eggNOG" id="COG0577">
    <property type="taxonomic scope" value="Bacteria"/>
</dbReference>
<dbReference type="Pfam" id="PF02687">
    <property type="entry name" value="FtsX"/>
    <property type="match status" value="1"/>
</dbReference>
<proteinExistence type="inferred from homology"/>
<feature type="transmembrane region" description="Helical" evidence="7">
    <location>
        <begin position="385"/>
        <end position="405"/>
    </location>
</feature>
<dbReference type="AlphaFoldDB" id="M1NI35"/>
<evidence type="ECO:0000256" key="6">
    <source>
        <dbReference type="ARBA" id="ARBA00038076"/>
    </source>
</evidence>
<keyword evidence="5 7" id="KW-0472">Membrane</keyword>
<evidence type="ECO:0000313" key="11">
    <source>
        <dbReference type="Proteomes" id="UP000011721"/>
    </source>
</evidence>
<dbReference type="STRING" id="1167006.UWK_02713"/>
<dbReference type="GO" id="GO:0005886">
    <property type="term" value="C:plasma membrane"/>
    <property type="evidence" value="ECO:0007669"/>
    <property type="project" value="UniProtKB-SubCell"/>
</dbReference>
<dbReference type="EMBL" id="CP003985">
    <property type="protein sequence ID" value="AGF79249.1"/>
    <property type="molecule type" value="Genomic_DNA"/>
</dbReference>
<evidence type="ECO:0000259" key="9">
    <source>
        <dbReference type="Pfam" id="PF12704"/>
    </source>
</evidence>
<feature type="transmembrane region" description="Helical" evidence="7">
    <location>
        <begin position="295"/>
        <end position="320"/>
    </location>
</feature>
<sequence>MVTLNKHKHFIKIIIKTACSSLLQHKLRSTLSTLGIICGVMAVVAIIAIGDGAKQETLRQIEKMGVNNIYIRADQLTPEQRSRAREHHSAGLQDDDRYRLQSNNSFISDTAAARERALNLTGLPEHLSPKLVECTASYGRILGIKLDNGRFISESDTGERNQVCVLGWQIASRLGENGRLGQSLRIGDQLFQVVGVLNRQDLSNTAETQFTMQNLNDTIFFPLDVIESDSRTNNTSSYDKPPLSEIIVRIHSTDQISTAAMLIRRSLEIAHNGVDDFQLVIPLELLAQSQRIQHIFNIVLGIIAALSLIIGGIGIMNIMLANISERIKEIGLRRAVGASPEHILAQFLSEAVLLTFTGGLLGIVGGIFLSLVIGSLTKWPITFSIPGLIVPLVVAILIGLFFGLYPAQKASRIDPIVALGSST</sequence>
<dbReference type="OrthoDB" id="9802264at2"/>
<dbReference type="InterPro" id="IPR025857">
    <property type="entry name" value="MacB_PCD"/>
</dbReference>
<evidence type="ECO:0000259" key="8">
    <source>
        <dbReference type="Pfam" id="PF02687"/>
    </source>
</evidence>
<evidence type="ECO:0000313" key="10">
    <source>
        <dbReference type="EMBL" id="AGF79249.1"/>
    </source>
</evidence>
<keyword evidence="11" id="KW-1185">Reference proteome</keyword>
<keyword evidence="2" id="KW-1003">Cell membrane</keyword>
<keyword evidence="3 7" id="KW-0812">Transmembrane</keyword>
<evidence type="ECO:0000256" key="7">
    <source>
        <dbReference type="SAM" id="Phobius"/>
    </source>
</evidence>
<protein>
    <submittedName>
        <fullName evidence="10">ABC-type antimicrobial peptide transport system, permease component</fullName>
    </submittedName>
</protein>
<name>M1NI35_DESSD</name>
<dbReference type="InterPro" id="IPR050250">
    <property type="entry name" value="Macrolide_Exporter_MacB"/>
</dbReference>
<dbReference type="Pfam" id="PF12704">
    <property type="entry name" value="MacB_PCD"/>
    <property type="match status" value="1"/>
</dbReference>
<evidence type="ECO:0000256" key="2">
    <source>
        <dbReference type="ARBA" id="ARBA00022475"/>
    </source>
</evidence>
<feature type="domain" description="ABC3 transporter permease C-terminal" evidence="8">
    <location>
        <begin position="302"/>
        <end position="415"/>
    </location>
</feature>
<feature type="transmembrane region" description="Helical" evidence="7">
    <location>
        <begin position="351"/>
        <end position="373"/>
    </location>
</feature>
<dbReference type="HOGENOM" id="CLU_000604_8_0_7"/>
<dbReference type="Proteomes" id="UP000011721">
    <property type="component" value="Chromosome"/>
</dbReference>
<accession>M1NI35</accession>
<dbReference type="KEGG" id="dsf:UWK_02713"/>
<feature type="domain" description="MacB-like periplasmic core" evidence="9">
    <location>
        <begin position="29"/>
        <end position="264"/>
    </location>
</feature>
<organism evidence="10 11">
    <name type="scientific">Desulfocapsa sulfexigens (strain DSM 10523 / SB164P1)</name>
    <dbReference type="NCBI Taxonomy" id="1167006"/>
    <lineage>
        <taxon>Bacteria</taxon>
        <taxon>Pseudomonadati</taxon>
        <taxon>Thermodesulfobacteriota</taxon>
        <taxon>Desulfobulbia</taxon>
        <taxon>Desulfobulbales</taxon>
        <taxon>Desulfocapsaceae</taxon>
        <taxon>Desulfocapsa</taxon>
    </lineage>
</organism>
<dbReference type="GO" id="GO:0022857">
    <property type="term" value="F:transmembrane transporter activity"/>
    <property type="evidence" value="ECO:0007669"/>
    <property type="project" value="TreeGrafter"/>
</dbReference>
<keyword evidence="4 7" id="KW-1133">Transmembrane helix</keyword>
<evidence type="ECO:0000256" key="5">
    <source>
        <dbReference type="ARBA" id="ARBA00023136"/>
    </source>
</evidence>
<evidence type="ECO:0000256" key="3">
    <source>
        <dbReference type="ARBA" id="ARBA00022692"/>
    </source>
</evidence>